<dbReference type="SUPFAM" id="SSF56801">
    <property type="entry name" value="Acetyl-CoA synthetase-like"/>
    <property type="match status" value="1"/>
</dbReference>
<dbReference type="Proteomes" id="UP001241926">
    <property type="component" value="Unassembled WGS sequence"/>
</dbReference>
<name>A0ABT7J9I4_9ACTN</name>
<dbReference type="InterPro" id="IPR042099">
    <property type="entry name" value="ANL_N_sf"/>
</dbReference>
<dbReference type="EMBL" id="JASJUS010000050">
    <property type="protein sequence ID" value="MDL2081550.1"/>
    <property type="molecule type" value="Genomic_DNA"/>
</dbReference>
<keyword evidence="2" id="KW-0436">Ligase</keyword>
<evidence type="ECO:0000313" key="7">
    <source>
        <dbReference type="EMBL" id="MDL2081550.1"/>
    </source>
</evidence>
<feature type="domain" description="AMP-dependent synthetase/ligase" evidence="6">
    <location>
        <begin position="59"/>
        <end position="469"/>
    </location>
</feature>
<dbReference type="PROSITE" id="PS00455">
    <property type="entry name" value="AMP_BINDING"/>
    <property type="match status" value="1"/>
</dbReference>
<dbReference type="PANTHER" id="PTHR43272:SF32">
    <property type="entry name" value="AMP-DEPENDENT SYNTHETASE_LIGASE DOMAIN-CONTAINING PROTEIN"/>
    <property type="match status" value="1"/>
</dbReference>
<evidence type="ECO:0000313" key="8">
    <source>
        <dbReference type="Proteomes" id="UP001241926"/>
    </source>
</evidence>
<keyword evidence="4" id="KW-0443">Lipid metabolism</keyword>
<dbReference type="InterPro" id="IPR020845">
    <property type="entry name" value="AMP-binding_CS"/>
</dbReference>
<protein>
    <recommendedName>
        <fullName evidence="5">Acyl-CoA synthetase</fullName>
    </recommendedName>
</protein>
<keyword evidence="3" id="KW-0276">Fatty acid metabolism</keyword>
<dbReference type="RefSeq" id="WP_285436922.1">
    <property type="nucleotide sequence ID" value="NZ_JASJUS010000050.1"/>
</dbReference>
<dbReference type="Pfam" id="PF00501">
    <property type="entry name" value="AMP-binding"/>
    <property type="match status" value="1"/>
</dbReference>
<keyword evidence="8" id="KW-1185">Reference proteome</keyword>
<dbReference type="PANTHER" id="PTHR43272">
    <property type="entry name" value="LONG-CHAIN-FATTY-ACID--COA LIGASE"/>
    <property type="match status" value="1"/>
</dbReference>
<evidence type="ECO:0000256" key="4">
    <source>
        <dbReference type="ARBA" id="ARBA00023098"/>
    </source>
</evidence>
<dbReference type="Gene3D" id="3.40.50.12780">
    <property type="entry name" value="N-terminal domain of ligase-like"/>
    <property type="match status" value="1"/>
</dbReference>
<dbReference type="CDD" id="cd05907">
    <property type="entry name" value="VL_LC_FACS_like"/>
    <property type="match status" value="1"/>
</dbReference>
<sequence>MSTPLPSFAASAAFDDAPAPTLVQPETRKLDGVVREAYVPPFAPPVTRGSLADLPFDNALAVPDKVVLSRRTQEGSWTDVTAAEFAGQVQAVAKGLIAEGLMPGDRLAVMARTTYEWTLLDFAAWAAGLVTVPVYPTSSVFQTRWILQDSGAVALVTESVAQAAALGPELEHIPDLRHLWVMEKGHVDRLAEAGAAVPDQEAEVRRGMLGPSMLATLIYTSGTTGRPKGCALTHGNFFAEVDNAIELLYPVFKSRSKDEPSVLLFLPMSHVFGRMVAVACVRARVRLGHAPSLQAEDLLSDLSAFRPTCLLAIPYMLEKVYNSARAKAEEGGRAALFDRAATIAGRYGEAKEAKQHGTGSGPGRALSMARTFYDPLVYRRLRNALGGRVRYLICGGSPLGRRLSAFYAGAGIEIYEGYGLTETTAAATVTPPLKPRLGTVGWPLPGTRVRIAADGEILIAGEQVLHGYWDPAAGGVVPATTDGWLATGDIGELDDEGYLTITGRKKELLITAGGKSVAPAPLENWLRQHPLISQVMLVGDRRPYVAALITLDLDGITHWRRMNGRHPVPAELLVQDEELHAILQRAIDEANRLVSRPESIRRFTLLPTDFTEAAGHLTPSMKLRRETIMKDFAHEIEELYER</sequence>
<evidence type="ECO:0000256" key="3">
    <source>
        <dbReference type="ARBA" id="ARBA00022832"/>
    </source>
</evidence>
<comment type="caution">
    <text evidence="7">The sequence shown here is derived from an EMBL/GenBank/DDBJ whole genome shotgun (WGS) entry which is preliminary data.</text>
</comment>
<organism evidence="7 8">
    <name type="scientific">Streptomyces fuscus</name>
    <dbReference type="NCBI Taxonomy" id="3048495"/>
    <lineage>
        <taxon>Bacteria</taxon>
        <taxon>Bacillati</taxon>
        <taxon>Actinomycetota</taxon>
        <taxon>Actinomycetes</taxon>
        <taxon>Kitasatosporales</taxon>
        <taxon>Streptomycetaceae</taxon>
        <taxon>Streptomyces</taxon>
    </lineage>
</organism>
<dbReference type="Pfam" id="PF23562">
    <property type="entry name" value="AMP-binding_C_3"/>
    <property type="match status" value="1"/>
</dbReference>
<accession>A0ABT7J9I4</accession>
<evidence type="ECO:0000259" key="6">
    <source>
        <dbReference type="Pfam" id="PF00501"/>
    </source>
</evidence>
<reference evidence="7 8" key="1">
    <citation type="submission" date="2023-05" db="EMBL/GenBank/DDBJ databases">
        <title>Streptomyces fuscus sp. nov., a brown-black pigment producing actinomyces isolated from dry sand of Sea duck farm.</title>
        <authorList>
            <person name="Xie J."/>
            <person name="Shen N."/>
        </authorList>
    </citation>
    <scope>NUCLEOTIDE SEQUENCE [LARGE SCALE GENOMIC DNA]</scope>
    <source>
        <strain evidence="7 8">GXMU-J15</strain>
    </source>
</reference>
<gene>
    <name evidence="7" type="ORF">QNN03_34485</name>
</gene>
<evidence type="ECO:0000256" key="2">
    <source>
        <dbReference type="ARBA" id="ARBA00022598"/>
    </source>
</evidence>
<comment type="similarity">
    <text evidence="1">Belongs to the ATP-dependent AMP-binding enzyme family.</text>
</comment>
<proteinExistence type="inferred from homology"/>
<dbReference type="InterPro" id="IPR000873">
    <property type="entry name" value="AMP-dep_synth/lig_dom"/>
</dbReference>
<evidence type="ECO:0000256" key="1">
    <source>
        <dbReference type="ARBA" id="ARBA00006432"/>
    </source>
</evidence>
<evidence type="ECO:0000256" key="5">
    <source>
        <dbReference type="ARBA" id="ARBA00032875"/>
    </source>
</evidence>